<dbReference type="PANTHER" id="PTHR42920:SF5">
    <property type="entry name" value="EAMA DOMAIN-CONTAINING PROTEIN"/>
    <property type="match status" value="1"/>
</dbReference>
<feature type="transmembrane region" description="Helical" evidence="6">
    <location>
        <begin position="34"/>
        <end position="52"/>
    </location>
</feature>
<keyword evidence="4 6" id="KW-1133">Transmembrane helix</keyword>
<feature type="transmembrane region" description="Helical" evidence="6">
    <location>
        <begin position="146"/>
        <end position="165"/>
    </location>
</feature>
<accession>A0A157QUN3</accession>
<evidence type="ECO:0000256" key="3">
    <source>
        <dbReference type="ARBA" id="ARBA00022692"/>
    </source>
</evidence>
<keyword evidence="2" id="KW-1003">Cell membrane</keyword>
<evidence type="ECO:0000313" key="8">
    <source>
        <dbReference type="EMBL" id="SAI73553.1"/>
    </source>
</evidence>
<dbReference type="Proteomes" id="UP000076825">
    <property type="component" value="Chromosome 1"/>
</dbReference>
<feature type="domain" description="EamA" evidence="7">
    <location>
        <begin position="148"/>
        <end position="277"/>
    </location>
</feature>
<gene>
    <name evidence="8" type="primary">rhtA_2</name>
    <name evidence="8" type="ORF">SAMEA3906487_03749</name>
</gene>
<dbReference type="Pfam" id="PF00892">
    <property type="entry name" value="EamA"/>
    <property type="match status" value="2"/>
</dbReference>
<evidence type="ECO:0000259" key="7">
    <source>
        <dbReference type="Pfam" id="PF00892"/>
    </source>
</evidence>
<protein>
    <submittedName>
        <fullName evidence="8">Membrane protein</fullName>
    </submittedName>
</protein>
<dbReference type="PANTHER" id="PTHR42920">
    <property type="entry name" value="OS03G0707200 PROTEIN-RELATED"/>
    <property type="match status" value="1"/>
</dbReference>
<dbReference type="GeneID" id="56589017"/>
<evidence type="ECO:0000256" key="2">
    <source>
        <dbReference type="ARBA" id="ARBA00022475"/>
    </source>
</evidence>
<keyword evidence="5 6" id="KW-0472">Membrane</keyword>
<dbReference type="InterPro" id="IPR037185">
    <property type="entry name" value="EmrE-like"/>
</dbReference>
<dbReference type="InterPro" id="IPR000620">
    <property type="entry name" value="EamA_dom"/>
</dbReference>
<dbReference type="InterPro" id="IPR051258">
    <property type="entry name" value="Diverse_Substrate_Transporter"/>
</dbReference>
<dbReference type="GO" id="GO:0005886">
    <property type="term" value="C:plasma membrane"/>
    <property type="evidence" value="ECO:0007669"/>
    <property type="project" value="UniProtKB-SubCell"/>
</dbReference>
<dbReference type="Gene3D" id="1.10.3730.20">
    <property type="match status" value="1"/>
</dbReference>
<dbReference type="PATRIC" id="fig|123899.6.peg.3752"/>
<evidence type="ECO:0000256" key="1">
    <source>
        <dbReference type="ARBA" id="ARBA00004651"/>
    </source>
</evidence>
<organism evidence="8 9">
    <name type="scientific">Bordetella trematum</name>
    <dbReference type="NCBI Taxonomy" id="123899"/>
    <lineage>
        <taxon>Bacteria</taxon>
        <taxon>Pseudomonadati</taxon>
        <taxon>Pseudomonadota</taxon>
        <taxon>Betaproteobacteria</taxon>
        <taxon>Burkholderiales</taxon>
        <taxon>Alcaligenaceae</taxon>
        <taxon>Bordetella</taxon>
    </lineage>
</organism>
<sequence>MTRQRALASIHFAAILFGLTGVFGELIQASAAVITLGRAVFAVISLAFFARMQRRKLLGILTPAQIFVLVVSGALLAVHWVTFFISVKVGGIAIATLGFASFPAFITLFEGLLFREQVSRNEWLVLALVTVGLVLVTPAFDLADQGTIGLAWGLLSGLAFALLALTNRRAASGMDPMQVACWQNTIVALMLLPFAVDQLGQVNAISWLWLALLGVFCTGLSHYLFVSSLTRLNARTAGLVIALEPVYAIAFAWVLFAQEPSLRMLAGAGLIVAAIVGSGLRKGAKNPPEPV</sequence>
<feature type="domain" description="EamA" evidence="7">
    <location>
        <begin position="10"/>
        <end position="136"/>
    </location>
</feature>
<feature type="transmembrane region" description="Helical" evidence="6">
    <location>
        <begin position="177"/>
        <end position="195"/>
    </location>
</feature>
<dbReference type="AlphaFoldDB" id="A0A157QUN3"/>
<dbReference type="eggNOG" id="COG0697">
    <property type="taxonomic scope" value="Bacteria"/>
</dbReference>
<feature type="transmembrane region" description="Helical" evidence="6">
    <location>
        <begin position="64"/>
        <end position="85"/>
    </location>
</feature>
<feature type="transmembrane region" description="Helical" evidence="6">
    <location>
        <begin position="207"/>
        <end position="225"/>
    </location>
</feature>
<dbReference type="OrthoDB" id="9150437at2"/>
<keyword evidence="9" id="KW-1185">Reference proteome</keyword>
<proteinExistence type="predicted"/>
<reference evidence="8 9" key="1">
    <citation type="submission" date="2016-04" db="EMBL/GenBank/DDBJ databases">
        <authorList>
            <consortium name="Pathogen Informatics"/>
        </authorList>
    </citation>
    <scope>NUCLEOTIDE SEQUENCE [LARGE SCALE GENOMIC DNA]</scope>
    <source>
        <strain evidence="8 9">H044680328</strain>
    </source>
</reference>
<evidence type="ECO:0000256" key="6">
    <source>
        <dbReference type="SAM" id="Phobius"/>
    </source>
</evidence>
<dbReference type="STRING" id="123899.SAMEA3906487_03749"/>
<feature type="transmembrane region" description="Helical" evidence="6">
    <location>
        <begin position="123"/>
        <end position="140"/>
    </location>
</feature>
<dbReference type="SUPFAM" id="SSF103481">
    <property type="entry name" value="Multidrug resistance efflux transporter EmrE"/>
    <property type="match status" value="2"/>
</dbReference>
<keyword evidence="3 6" id="KW-0812">Transmembrane</keyword>
<feature type="transmembrane region" description="Helical" evidence="6">
    <location>
        <begin position="237"/>
        <end position="256"/>
    </location>
</feature>
<dbReference type="RefSeq" id="WP_025514465.1">
    <property type="nucleotide sequence ID" value="NZ_CP016340.1"/>
</dbReference>
<dbReference type="EMBL" id="LT546645">
    <property type="protein sequence ID" value="SAI73553.1"/>
    <property type="molecule type" value="Genomic_DNA"/>
</dbReference>
<feature type="transmembrane region" description="Helical" evidence="6">
    <location>
        <begin position="91"/>
        <end position="114"/>
    </location>
</feature>
<dbReference type="KEGG" id="btrm:SAMEA390648703749"/>
<evidence type="ECO:0000256" key="5">
    <source>
        <dbReference type="ARBA" id="ARBA00023136"/>
    </source>
</evidence>
<feature type="transmembrane region" description="Helical" evidence="6">
    <location>
        <begin position="262"/>
        <end position="280"/>
    </location>
</feature>
<name>A0A157QUN3_9BORD</name>
<comment type="subcellular location">
    <subcellularLocation>
        <location evidence="1">Cell membrane</location>
        <topology evidence="1">Multi-pass membrane protein</topology>
    </subcellularLocation>
</comment>
<evidence type="ECO:0000313" key="9">
    <source>
        <dbReference type="Proteomes" id="UP000076825"/>
    </source>
</evidence>
<evidence type="ECO:0000256" key="4">
    <source>
        <dbReference type="ARBA" id="ARBA00022989"/>
    </source>
</evidence>